<feature type="region of interest" description="Disordered" evidence="8">
    <location>
        <begin position="353"/>
        <end position="383"/>
    </location>
</feature>
<evidence type="ECO:0000256" key="3">
    <source>
        <dbReference type="ARBA" id="ARBA00022763"/>
    </source>
</evidence>
<dbReference type="GO" id="GO:0003697">
    <property type="term" value="F:single-stranded DNA binding"/>
    <property type="evidence" value="ECO:0007669"/>
    <property type="project" value="TreeGrafter"/>
</dbReference>
<dbReference type="InterPro" id="IPR004579">
    <property type="entry name" value="ERCC1/RAD10/SWI10"/>
</dbReference>
<keyword evidence="11" id="KW-1185">Reference proteome</keyword>
<evidence type="ECO:0000256" key="4">
    <source>
        <dbReference type="ARBA" id="ARBA00023125"/>
    </source>
</evidence>
<feature type="compositionally biased region" description="Pro residues" evidence="8">
    <location>
        <begin position="78"/>
        <end position="89"/>
    </location>
</feature>
<keyword evidence="3" id="KW-0227">DNA damage</keyword>
<keyword evidence="6" id="KW-0539">Nucleus</keyword>
<feature type="region of interest" description="Disordered" evidence="8">
    <location>
        <begin position="1"/>
        <end position="142"/>
    </location>
</feature>
<keyword evidence="4" id="KW-0238">DNA-binding</keyword>
<dbReference type="CDD" id="cd22325">
    <property type="entry name" value="ERCC1_C-like"/>
    <property type="match status" value="1"/>
</dbReference>
<dbReference type="FunFam" id="3.40.50.10130:FF:000001">
    <property type="entry name" value="DNA excision repair protein ERCC-1"/>
    <property type="match status" value="1"/>
</dbReference>
<comment type="subcellular location">
    <subcellularLocation>
        <location evidence="1">Nucleus</location>
    </subcellularLocation>
</comment>
<dbReference type="GO" id="GO:0070522">
    <property type="term" value="C:ERCC4-ERCC1 complex"/>
    <property type="evidence" value="ECO:0007669"/>
    <property type="project" value="TreeGrafter"/>
</dbReference>
<evidence type="ECO:0000256" key="5">
    <source>
        <dbReference type="ARBA" id="ARBA00023204"/>
    </source>
</evidence>
<dbReference type="GO" id="GO:0006289">
    <property type="term" value="P:nucleotide-excision repair"/>
    <property type="evidence" value="ECO:0007669"/>
    <property type="project" value="UniProtKB-ARBA"/>
</dbReference>
<evidence type="ECO:0000256" key="8">
    <source>
        <dbReference type="SAM" id="MobiDB-lite"/>
    </source>
</evidence>
<feature type="domain" description="ERCC1-like central" evidence="9">
    <location>
        <begin position="158"/>
        <end position="270"/>
    </location>
</feature>
<feature type="compositionally biased region" description="Low complexity" evidence="8">
    <location>
        <begin position="125"/>
        <end position="142"/>
    </location>
</feature>
<comment type="caution">
    <text evidence="10">The sequence shown here is derived from an EMBL/GenBank/DDBJ whole genome shotgun (WGS) entry which is preliminary data.</text>
</comment>
<dbReference type="SUPFAM" id="SSF47781">
    <property type="entry name" value="RuvA domain 2-like"/>
    <property type="match status" value="1"/>
</dbReference>
<dbReference type="GO" id="GO:0006302">
    <property type="term" value="P:double-strand break repair"/>
    <property type="evidence" value="ECO:0007669"/>
    <property type="project" value="UniProtKB-ARBA"/>
</dbReference>
<gene>
    <name evidence="10" type="ORF">WJX73_000300</name>
</gene>
<dbReference type="Pfam" id="PF03834">
    <property type="entry name" value="Rad10"/>
    <property type="match status" value="1"/>
</dbReference>
<sequence length="409" mass="44038">MAEGGGREATGNTAAPAPRRVIQLPSFREVQAAQRPTNAPTLFRAGQSPSAAPQSRPAAPPAVASGGQSTQQTVTASVPPPVPAAPRPPQHQSSLPTISQPRPGYGNSQPWQQQHAAQRPPGPMPSAMGASTSSSMMAPPAGQLQSASHLLATNPNAILVSQRQKGNPVLKHIVNVRKEFADIVPDYIIGSNSCALFLSLRYHLLKPDYIHFRMRELQRSFTLRVLLCHVDVDDVVEPLQQVTRAAIANQITLVCAWSHLECARYLETFKAYESKPADLIQGRAEEDYMSRLNAAITTVRGINRTDVLTLGGTFQTAAGIMQASMEDLSLCPGIGPTKIRRLYDAFHEPFRRAVQPRAQETTRQGPHGALASTSQGQQPAVGVTAAKAQAADLIVFDSEDDADDQDFLD</sequence>
<dbReference type="GO" id="GO:0070914">
    <property type="term" value="P:UV-damage excision repair"/>
    <property type="evidence" value="ECO:0007669"/>
    <property type="project" value="TreeGrafter"/>
</dbReference>
<comment type="similarity">
    <text evidence="2">Belongs to the ERCC1/RAD10/SWI10 family.</text>
</comment>
<dbReference type="PANTHER" id="PTHR12749:SF0">
    <property type="entry name" value="DNA EXCISION REPAIR PROTEIN ERCC-1"/>
    <property type="match status" value="1"/>
</dbReference>
<feature type="compositionally biased region" description="Polar residues" evidence="8">
    <location>
        <begin position="91"/>
        <end position="116"/>
    </location>
</feature>
<dbReference type="Proteomes" id="UP001465755">
    <property type="component" value="Unassembled WGS sequence"/>
</dbReference>
<dbReference type="InterPro" id="IPR047260">
    <property type="entry name" value="ERCC1-like_central_dom"/>
</dbReference>
<organism evidence="10 11">
    <name type="scientific">Symbiochloris irregularis</name>
    <dbReference type="NCBI Taxonomy" id="706552"/>
    <lineage>
        <taxon>Eukaryota</taxon>
        <taxon>Viridiplantae</taxon>
        <taxon>Chlorophyta</taxon>
        <taxon>core chlorophytes</taxon>
        <taxon>Trebouxiophyceae</taxon>
        <taxon>Trebouxiales</taxon>
        <taxon>Trebouxiaceae</taxon>
        <taxon>Symbiochloris</taxon>
    </lineage>
</organism>
<evidence type="ECO:0000256" key="7">
    <source>
        <dbReference type="ARBA" id="ARBA00071993"/>
    </source>
</evidence>
<evidence type="ECO:0000256" key="6">
    <source>
        <dbReference type="ARBA" id="ARBA00023242"/>
    </source>
</evidence>
<reference evidence="10 11" key="1">
    <citation type="journal article" date="2024" name="Nat. Commun.">
        <title>Phylogenomics reveals the evolutionary origins of lichenization in chlorophyte algae.</title>
        <authorList>
            <person name="Puginier C."/>
            <person name="Libourel C."/>
            <person name="Otte J."/>
            <person name="Skaloud P."/>
            <person name="Haon M."/>
            <person name="Grisel S."/>
            <person name="Petersen M."/>
            <person name="Berrin J.G."/>
            <person name="Delaux P.M."/>
            <person name="Dal Grande F."/>
            <person name="Keller J."/>
        </authorList>
    </citation>
    <scope>NUCLEOTIDE SEQUENCE [LARGE SCALE GENOMIC DNA]</scope>
    <source>
        <strain evidence="10 11">SAG 2036</strain>
    </source>
</reference>
<accession>A0AAW1NUI4</accession>
<dbReference type="AlphaFoldDB" id="A0AAW1NUI4"/>
<evidence type="ECO:0000256" key="1">
    <source>
        <dbReference type="ARBA" id="ARBA00004123"/>
    </source>
</evidence>
<dbReference type="GO" id="GO:0006312">
    <property type="term" value="P:mitotic recombination"/>
    <property type="evidence" value="ECO:0007669"/>
    <property type="project" value="TreeGrafter"/>
</dbReference>
<protein>
    <recommendedName>
        <fullName evidence="7">DNA excision repair protein ERCC-1</fullName>
    </recommendedName>
</protein>
<keyword evidence="5" id="KW-0234">DNA repair</keyword>
<evidence type="ECO:0000256" key="2">
    <source>
        <dbReference type="ARBA" id="ARBA00008283"/>
    </source>
</evidence>
<dbReference type="GO" id="GO:0000110">
    <property type="term" value="C:nucleotide-excision repair factor 1 complex"/>
    <property type="evidence" value="ECO:0007669"/>
    <property type="project" value="TreeGrafter"/>
</dbReference>
<dbReference type="FunFam" id="1.10.150.20:FF:000017">
    <property type="entry name" value="DNA excision repair protein ERCC-1"/>
    <property type="match status" value="1"/>
</dbReference>
<dbReference type="InterPro" id="IPR010994">
    <property type="entry name" value="RuvA_2-like"/>
</dbReference>
<evidence type="ECO:0000313" key="10">
    <source>
        <dbReference type="EMBL" id="KAK9798154.1"/>
    </source>
</evidence>
<evidence type="ECO:0000259" key="9">
    <source>
        <dbReference type="Pfam" id="PF03834"/>
    </source>
</evidence>
<dbReference type="NCBIfam" id="TIGR00597">
    <property type="entry name" value="rad10"/>
    <property type="match status" value="1"/>
</dbReference>
<proteinExistence type="inferred from homology"/>
<dbReference type="InterPro" id="IPR011335">
    <property type="entry name" value="Restrct_endonuc-II-like"/>
</dbReference>
<dbReference type="GO" id="GO:0003684">
    <property type="term" value="F:damaged DNA binding"/>
    <property type="evidence" value="ECO:0007669"/>
    <property type="project" value="InterPro"/>
</dbReference>
<feature type="compositionally biased region" description="Low complexity" evidence="8">
    <location>
        <begin position="45"/>
        <end position="77"/>
    </location>
</feature>
<name>A0AAW1NUI4_9CHLO</name>
<dbReference type="PANTHER" id="PTHR12749">
    <property type="entry name" value="EXCISION REPAIR CROSS-COMPLEMENTING 1 ERCC1"/>
    <property type="match status" value="1"/>
</dbReference>
<dbReference type="Gene3D" id="1.10.150.20">
    <property type="entry name" value="5' to 3' exonuclease, C-terminal subdomain"/>
    <property type="match status" value="1"/>
</dbReference>
<dbReference type="SUPFAM" id="SSF52980">
    <property type="entry name" value="Restriction endonuclease-like"/>
    <property type="match status" value="1"/>
</dbReference>
<dbReference type="EMBL" id="JALJOQ010000101">
    <property type="protein sequence ID" value="KAK9798154.1"/>
    <property type="molecule type" value="Genomic_DNA"/>
</dbReference>
<dbReference type="Gene3D" id="3.40.50.10130">
    <property type="match status" value="1"/>
</dbReference>
<evidence type="ECO:0000313" key="11">
    <source>
        <dbReference type="Proteomes" id="UP001465755"/>
    </source>
</evidence>